<gene>
    <name evidence="3" type="ORF">GRI89_02280</name>
</gene>
<accession>A0A6I4SR88</accession>
<dbReference type="Gene3D" id="3.40.50.10070">
    <property type="entry name" value="TolB, N-terminal domain"/>
    <property type="match status" value="1"/>
</dbReference>
<feature type="repeat" description="TPR" evidence="1">
    <location>
        <begin position="299"/>
        <end position="332"/>
    </location>
</feature>
<evidence type="ECO:0000259" key="2">
    <source>
        <dbReference type="PROSITE" id="PS50104"/>
    </source>
</evidence>
<organism evidence="3 4">
    <name type="scientific">Croceibacterium salegens</name>
    <dbReference type="NCBI Taxonomy" id="1737568"/>
    <lineage>
        <taxon>Bacteria</taxon>
        <taxon>Pseudomonadati</taxon>
        <taxon>Pseudomonadota</taxon>
        <taxon>Alphaproteobacteria</taxon>
        <taxon>Sphingomonadales</taxon>
        <taxon>Erythrobacteraceae</taxon>
        <taxon>Croceibacterium</taxon>
    </lineage>
</organism>
<dbReference type="GO" id="GO:0007165">
    <property type="term" value="P:signal transduction"/>
    <property type="evidence" value="ECO:0007669"/>
    <property type="project" value="InterPro"/>
</dbReference>
<evidence type="ECO:0000256" key="1">
    <source>
        <dbReference type="PROSITE-ProRule" id="PRU00339"/>
    </source>
</evidence>
<feature type="domain" description="TIR" evidence="2">
    <location>
        <begin position="2"/>
        <end position="130"/>
    </location>
</feature>
<dbReference type="SUPFAM" id="SSF48452">
    <property type="entry name" value="TPR-like"/>
    <property type="match status" value="1"/>
</dbReference>
<dbReference type="OrthoDB" id="7428693at2"/>
<dbReference type="Pfam" id="PF13181">
    <property type="entry name" value="TPR_8"/>
    <property type="match status" value="1"/>
</dbReference>
<dbReference type="AlphaFoldDB" id="A0A6I4SR88"/>
<dbReference type="PROSITE" id="PS50104">
    <property type="entry name" value="TIR"/>
    <property type="match status" value="1"/>
</dbReference>
<keyword evidence="1" id="KW-0802">TPR repeat</keyword>
<sequence>MSGPDIFLSYNREDAARAKHFADGFAAEGLDVWWDVDLRSGEAYDQVTENALHEAKAVVVLWSPRSVVSRWVRSEATIADQNKTLVPATIEPCRRPVMFELVQTAELSHWNGDAGDPGWQGFVAHVREVLGKPKAAVPSAVPAPPAPKSTQTSVVVLPFANMGGDPEQEYFADGISEDIITDLSKVSSLLVISRNSAFTFKGKHVDIPEVARQLGVTHVLEGSVRRAGNRVRVTAQLIDGKTNGHIWAERFDRDLDDIFALQDELSQEIVKALKVKLRPKERQAIESRETENFELYDVFLRARSAANAAITGEDYTRALELYRKALEVDPDFTPALSGMALMLQQQLVFAPHLRESNELTIERLLARATELGREDASSHLIRATAYLRNRQFALALESYDRAMAASPTYDSEIASVRAVCLLTVGRGSDAIEEAERIRAAGPLEAFNSVFLQFTYHIAGRNAESEAEYERVRDIPTNREVAEHTAFFRNWQMGDVEAARVHIRNYLELARLAWPLMVEYLGSFERPDEALEILRKGMEQESAQNTTVLVLLAFHAGLLGDTKLALEAMRRGTSYSVAMDYLLWWPSLREARQTPEFKQLMRDNGVYDYWRTTGNWGDFARPLGDDDFEIIA</sequence>
<proteinExistence type="predicted"/>
<dbReference type="Pfam" id="PF13676">
    <property type="entry name" value="TIR_2"/>
    <property type="match status" value="1"/>
</dbReference>
<dbReference type="SMART" id="SM00028">
    <property type="entry name" value="TPR"/>
    <property type="match status" value="2"/>
</dbReference>
<reference evidence="3 4" key="1">
    <citation type="submission" date="2019-12" db="EMBL/GenBank/DDBJ databases">
        <title>Genomic-based taxomic classification of the family Erythrobacteraceae.</title>
        <authorList>
            <person name="Xu L."/>
        </authorList>
    </citation>
    <scope>NUCLEOTIDE SEQUENCE [LARGE SCALE GENOMIC DNA]</scope>
    <source>
        <strain evidence="3 4">MCCC 1K01500</strain>
    </source>
</reference>
<dbReference type="RefSeq" id="WP_159791771.1">
    <property type="nucleotide sequence ID" value="NZ_WTYM01000023.1"/>
</dbReference>
<dbReference type="Gene3D" id="1.25.40.10">
    <property type="entry name" value="Tetratricopeptide repeat domain"/>
    <property type="match status" value="2"/>
</dbReference>
<comment type="caution">
    <text evidence="3">The sequence shown here is derived from an EMBL/GenBank/DDBJ whole genome shotgun (WGS) entry which is preliminary data.</text>
</comment>
<dbReference type="InterPro" id="IPR000157">
    <property type="entry name" value="TIR_dom"/>
</dbReference>
<dbReference type="InterPro" id="IPR035897">
    <property type="entry name" value="Toll_tir_struct_dom_sf"/>
</dbReference>
<dbReference type="EMBL" id="WTYM01000023">
    <property type="protein sequence ID" value="MXO58373.1"/>
    <property type="molecule type" value="Genomic_DNA"/>
</dbReference>
<evidence type="ECO:0000313" key="4">
    <source>
        <dbReference type="Proteomes" id="UP000433652"/>
    </source>
</evidence>
<keyword evidence="4" id="KW-1185">Reference proteome</keyword>
<protein>
    <submittedName>
        <fullName evidence="3">TIR domain-containing protein</fullName>
    </submittedName>
</protein>
<feature type="repeat" description="TPR" evidence="1">
    <location>
        <begin position="376"/>
        <end position="409"/>
    </location>
</feature>
<dbReference type="PROSITE" id="PS50005">
    <property type="entry name" value="TPR"/>
    <property type="match status" value="2"/>
</dbReference>
<dbReference type="SUPFAM" id="SSF52200">
    <property type="entry name" value="Toll/Interleukin receptor TIR domain"/>
    <property type="match status" value="1"/>
</dbReference>
<dbReference type="InterPro" id="IPR011990">
    <property type="entry name" value="TPR-like_helical_dom_sf"/>
</dbReference>
<dbReference type="Gene3D" id="3.40.50.10140">
    <property type="entry name" value="Toll/interleukin-1 receptor homology (TIR) domain"/>
    <property type="match status" value="1"/>
</dbReference>
<dbReference type="InterPro" id="IPR019734">
    <property type="entry name" value="TPR_rpt"/>
</dbReference>
<dbReference type="Proteomes" id="UP000433652">
    <property type="component" value="Unassembled WGS sequence"/>
</dbReference>
<name>A0A6I4SR88_9SPHN</name>
<evidence type="ECO:0000313" key="3">
    <source>
        <dbReference type="EMBL" id="MXO58373.1"/>
    </source>
</evidence>